<feature type="transmembrane region" description="Helical" evidence="5">
    <location>
        <begin position="47"/>
        <end position="69"/>
    </location>
</feature>
<evidence type="ECO:0000256" key="3">
    <source>
        <dbReference type="ARBA" id="ARBA00022989"/>
    </source>
</evidence>
<sequence length="115" mass="13575">MYKTSFYLILLGFGIFFVSPLLGLFLNLKFEYSYYFDFFNNNYNIKIILISFYQAFLSSFISCIIAIFFSISLFRQKKLFFIKFLISLSGFNFVLPSILVVYAYLGLYGKNGYFN</sequence>
<organism evidence="6">
    <name type="scientific">marine metagenome</name>
    <dbReference type="NCBI Taxonomy" id="408172"/>
    <lineage>
        <taxon>unclassified sequences</taxon>
        <taxon>metagenomes</taxon>
        <taxon>ecological metagenomes</taxon>
    </lineage>
</organism>
<reference evidence="6" key="1">
    <citation type="submission" date="2018-05" db="EMBL/GenBank/DDBJ databases">
        <authorList>
            <person name="Lanie J.A."/>
            <person name="Ng W.-L."/>
            <person name="Kazmierczak K.M."/>
            <person name="Andrzejewski T.M."/>
            <person name="Davidsen T.M."/>
            <person name="Wayne K.J."/>
            <person name="Tettelin H."/>
            <person name="Glass J.I."/>
            <person name="Rusch D."/>
            <person name="Podicherti R."/>
            <person name="Tsui H.-C.T."/>
            <person name="Winkler M.E."/>
        </authorList>
    </citation>
    <scope>NUCLEOTIDE SEQUENCE</scope>
</reference>
<evidence type="ECO:0000313" key="6">
    <source>
        <dbReference type="EMBL" id="SVE43171.1"/>
    </source>
</evidence>
<accession>A0A383DFK0</accession>
<evidence type="ECO:0000256" key="2">
    <source>
        <dbReference type="ARBA" id="ARBA00022692"/>
    </source>
</evidence>
<evidence type="ECO:0000256" key="1">
    <source>
        <dbReference type="ARBA" id="ARBA00004141"/>
    </source>
</evidence>
<name>A0A383DFK0_9ZZZZ</name>
<comment type="subcellular location">
    <subcellularLocation>
        <location evidence="1">Membrane</location>
        <topology evidence="1">Multi-pass membrane protein</topology>
    </subcellularLocation>
</comment>
<evidence type="ECO:0000256" key="5">
    <source>
        <dbReference type="SAM" id="Phobius"/>
    </source>
</evidence>
<feature type="transmembrane region" description="Helical" evidence="5">
    <location>
        <begin position="81"/>
        <end position="105"/>
    </location>
</feature>
<dbReference type="SUPFAM" id="SSF161098">
    <property type="entry name" value="MetI-like"/>
    <property type="match status" value="1"/>
</dbReference>
<dbReference type="InterPro" id="IPR035906">
    <property type="entry name" value="MetI-like_sf"/>
</dbReference>
<dbReference type="EMBL" id="UINC01216854">
    <property type="protein sequence ID" value="SVE43171.1"/>
    <property type="molecule type" value="Genomic_DNA"/>
</dbReference>
<keyword evidence="2 5" id="KW-0812">Transmembrane</keyword>
<dbReference type="GO" id="GO:0016020">
    <property type="term" value="C:membrane"/>
    <property type="evidence" value="ECO:0007669"/>
    <property type="project" value="UniProtKB-SubCell"/>
</dbReference>
<proteinExistence type="predicted"/>
<dbReference type="AlphaFoldDB" id="A0A383DFK0"/>
<keyword evidence="4 5" id="KW-0472">Membrane</keyword>
<protein>
    <recommendedName>
        <fullName evidence="7">ABC transmembrane type-1 domain-containing protein</fullName>
    </recommendedName>
</protein>
<evidence type="ECO:0000256" key="4">
    <source>
        <dbReference type="ARBA" id="ARBA00023136"/>
    </source>
</evidence>
<evidence type="ECO:0008006" key="7">
    <source>
        <dbReference type="Google" id="ProtNLM"/>
    </source>
</evidence>
<feature type="transmembrane region" description="Helical" evidence="5">
    <location>
        <begin position="7"/>
        <end position="27"/>
    </location>
</feature>
<gene>
    <name evidence="6" type="ORF">METZ01_LOCUS496025</name>
</gene>
<keyword evidence="3 5" id="KW-1133">Transmembrane helix</keyword>
<dbReference type="Gene3D" id="1.10.3720.10">
    <property type="entry name" value="MetI-like"/>
    <property type="match status" value="1"/>
</dbReference>
<feature type="non-terminal residue" evidence="6">
    <location>
        <position position="115"/>
    </location>
</feature>